<accession>A0A0F9WFJ6</accession>
<dbReference type="GeneID" id="36321076"/>
<protein>
    <submittedName>
        <fullName evidence="2">Uncharacterized protein</fullName>
    </submittedName>
</protein>
<dbReference type="VEuPathDB" id="MicrosporidiaDB:G9O61_00g018300"/>
<dbReference type="VEuPathDB" id="MicrosporidiaDB:AAJ76_60008017"/>
<keyword evidence="3" id="KW-1185">Reference proteome</keyword>
<proteinExistence type="predicted"/>
<feature type="coiled-coil region" evidence="1">
    <location>
        <begin position="30"/>
        <end position="57"/>
    </location>
</feature>
<comment type="caution">
    <text evidence="2">The sequence shown here is derived from an EMBL/GenBank/DDBJ whole genome shotgun (WGS) entry which is preliminary data.</text>
</comment>
<organism evidence="2 3">
    <name type="scientific">Vairimorpha ceranae</name>
    <dbReference type="NCBI Taxonomy" id="40302"/>
    <lineage>
        <taxon>Eukaryota</taxon>
        <taxon>Fungi</taxon>
        <taxon>Fungi incertae sedis</taxon>
        <taxon>Microsporidia</taxon>
        <taxon>Nosematidae</taxon>
        <taxon>Vairimorpha</taxon>
    </lineage>
</organism>
<sequence length="92" mass="10991">MKITNLQNEINHLVFLYFTSIGVLQRDCHLETAQEIRLNLQKEIQDCLNRVNNILEDDDTIEYLKDNSEDVLKYSKEYLDEGYDFLDYLLDL</sequence>
<keyword evidence="1" id="KW-0175">Coiled coil</keyword>
<evidence type="ECO:0000256" key="1">
    <source>
        <dbReference type="SAM" id="Coils"/>
    </source>
</evidence>
<name>A0A0F9WFJ6_9MICR</name>
<dbReference type="RefSeq" id="XP_024331863.1">
    <property type="nucleotide sequence ID" value="XM_024476126.1"/>
</dbReference>
<evidence type="ECO:0000313" key="2">
    <source>
        <dbReference type="EMBL" id="KKO76121.1"/>
    </source>
</evidence>
<gene>
    <name evidence="2" type="ORF">AAJ76_60008017</name>
</gene>
<dbReference type="OrthoDB" id="2187855at2759"/>
<evidence type="ECO:0000313" key="3">
    <source>
        <dbReference type="Proteomes" id="UP000034350"/>
    </source>
</evidence>
<reference evidence="2 3" key="1">
    <citation type="journal article" date="2015" name="Environ. Microbiol.">
        <title>Genome analyses suggest the presence of polyploidy and recent human-driven expansions in eight global populations of the honeybee pathogen Nosema ceranae.</title>
        <authorList>
            <person name="Pelin A."/>
            <person name="Selman M."/>
            <person name="Aris-Brosou S."/>
            <person name="Farinelli L."/>
            <person name="Corradi N."/>
        </authorList>
    </citation>
    <scope>NUCLEOTIDE SEQUENCE [LARGE SCALE GENOMIC DNA]</scope>
    <source>
        <strain evidence="2 3">PA08 1199</strain>
    </source>
</reference>
<dbReference type="AlphaFoldDB" id="A0A0F9WFJ6"/>
<dbReference type="EMBL" id="JPQZ01000006">
    <property type="protein sequence ID" value="KKO76121.1"/>
    <property type="molecule type" value="Genomic_DNA"/>
</dbReference>
<dbReference type="Proteomes" id="UP000034350">
    <property type="component" value="Unassembled WGS sequence"/>
</dbReference>